<dbReference type="Gene3D" id="3.30.720.210">
    <property type="match status" value="1"/>
</dbReference>
<feature type="chain" id="PRO_5008894060" description="ATP-dependent zinc metalloprotease FtsH" evidence="17">
    <location>
        <begin position="20"/>
        <end position="632"/>
    </location>
</feature>
<evidence type="ECO:0000256" key="2">
    <source>
        <dbReference type="ARBA" id="ARBA00010044"/>
    </source>
</evidence>
<dbReference type="Pfam" id="PF01434">
    <property type="entry name" value="Peptidase_M41"/>
    <property type="match status" value="1"/>
</dbReference>
<dbReference type="GO" id="GO:0004222">
    <property type="term" value="F:metalloendopeptidase activity"/>
    <property type="evidence" value="ECO:0007669"/>
    <property type="project" value="InterPro"/>
</dbReference>
<keyword evidence="6 15" id="KW-0479">Metal-binding</keyword>
<dbReference type="PANTHER" id="PTHR23076:SF139">
    <property type="entry name" value="ATP-DEPENDENT ZINC METALLOPROTEASE FTSH 2, CHLOROPLASTIC"/>
    <property type="match status" value="1"/>
</dbReference>
<evidence type="ECO:0000256" key="17">
    <source>
        <dbReference type="SAM" id="SignalP"/>
    </source>
</evidence>
<dbReference type="Gene3D" id="1.20.58.760">
    <property type="entry name" value="Peptidase M41"/>
    <property type="match status" value="1"/>
</dbReference>
<dbReference type="HAMAP" id="MF_01458">
    <property type="entry name" value="FtsH"/>
    <property type="match status" value="1"/>
</dbReference>
<feature type="binding site" evidence="15">
    <location>
        <position position="434"/>
    </location>
    <ligand>
        <name>Zn(2+)</name>
        <dbReference type="ChEBI" id="CHEBI:29105"/>
        <note>catalytic</note>
    </ligand>
</feature>
<evidence type="ECO:0000256" key="6">
    <source>
        <dbReference type="ARBA" id="ARBA00022723"/>
    </source>
</evidence>
<dbReference type="InterPro" id="IPR027417">
    <property type="entry name" value="P-loop_NTPase"/>
</dbReference>
<dbReference type="NCBIfam" id="TIGR01241">
    <property type="entry name" value="FtsH_fam"/>
    <property type="match status" value="1"/>
</dbReference>
<dbReference type="InterPro" id="IPR041569">
    <property type="entry name" value="AAA_lid_3"/>
</dbReference>
<dbReference type="GO" id="GO:0051301">
    <property type="term" value="P:cell division"/>
    <property type="evidence" value="ECO:0007669"/>
    <property type="project" value="UniProtKB-KW"/>
</dbReference>
<evidence type="ECO:0000256" key="7">
    <source>
        <dbReference type="ARBA" id="ARBA00022741"/>
    </source>
</evidence>
<dbReference type="SMART" id="SM00382">
    <property type="entry name" value="AAA"/>
    <property type="match status" value="1"/>
</dbReference>
<geneLocation type="plastid" evidence="19"/>
<feature type="binding site" evidence="15">
    <location>
        <begin position="213"/>
        <end position="220"/>
    </location>
    <ligand>
        <name>ATP</name>
        <dbReference type="ChEBI" id="CHEBI:30616"/>
    </ligand>
</feature>
<evidence type="ECO:0000259" key="18">
    <source>
        <dbReference type="SMART" id="SM00382"/>
    </source>
</evidence>
<dbReference type="CDD" id="cd19501">
    <property type="entry name" value="RecA-like_FtsH"/>
    <property type="match status" value="1"/>
</dbReference>
<evidence type="ECO:0000256" key="1">
    <source>
        <dbReference type="ARBA" id="ARBA00004370"/>
    </source>
</evidence>
<dbReference type="FunFam" id="1.20.58.760:FF:000001">
    <property type="entry name" value="ATP-dependent zinc metalloprotease FtsH"/>
    <property type="match status" value="1"/>
</dbReference>
<keyword evidence="11 15" id="KW-1133">Transmembrane helix</keyword>
<comment type="similarity">
    <text evidence="2 15">In the C-terminal section; belongs to the peptidase M41 family.</text>
</comment>
<dbReference type="GO" id="GO:0008270">
    <property type="term" value="F:zinc ion binding"/>
    <property type="evidence" value="ECO:0007669"/>
    <property type="project" value="UniProtKB-UniRule"/>
</dbReference>
<comment type="caution">
    <text evidence="15">Lacks conserved residue(s) required for the propagation of feature annotation.</text>
</comment>
<dbReference type="SUPFAM" id="SSF140990">
    <property type="entry name" value="FtsH protease domain-like"/>
    <property type="match status" value="1"/>
</dbReference>
<dbReference type="GO" id="GO:0005524">
    <property type="term" value="F:ATP binding"/>
    <property type="evidence" value="ECO:0007669"/>
    <property type="project" value="UniProtKB-UniRule"/>
</dbReference>
<organism evidence="19">
    <name type="scientific">Apophlaea sinclairii</name>
    <dbReference type="NCBI Taxonomy" id="212746"/>
    <lineage>
        <taxon>Eukaryota</taxon>
        <taxon>Rhodophyta</taxon>
        <taxon>Florideophyceae</taxon>
        <taxon>Hildenbrandiophycidae</taxon>
        <taxon>Hildenbrandiales</taxon>
        <taxon>Hildenbrandiaceae</taxon>
        <taxon>Apophlaea</taxon>
    </lineage>
</organism>
<evidence type="ECO:0000256" key="11">
    <source>
        <dbReference type="ARBA" id="ARBA00022989"/>
    </source>
</evidence>
<dbReference type="Pfam" id="PF17862">
    <property type="entry name" value="AAA_lid_3"/>
    <property type="match status" value="1"/>
</dbReference>
<dbReference type="InterPro" id="IPR000642">
    <property type="entry name" value="Peptidase_M41"/>
</dbReference>
<feature type="domain" description="AAA+ ATPase" evidence="18">
    <location>
        <begin position="205"/>
        <end position="344"/>
    </location>
</feature>
<feature type="signal peptide" evidence="17">
    <location>
        <begin position="1"/>
        <end position="19"/>
    </location>
</feature>
<dbReference type="GO" id="GO:0006508">
    <property type="term" value="P:proteolysis"/>
    <property type="evidence" value="ECO:0007669"/>
    <property type="project" value="UniProtKB-KW"/>
</dbReference>
<name>A0A1C9CBN6_9FLOR</name>
<accession>A0A1C9CBN6</accession>
<comment type="cofactor">
    <cofactor evidence="15">
        <name>Zn(2+)</name>
        <dbReference type="ChEBI" id="CHEBI:29105"/>
    </cofactor>
    <text evidence="15">Binds 1 zinc ion per subunit.</text>
</comment>
<dbReference type="GO" id="GO:0009535">
    <property type="term" value="C:chloroplast thylakoid membrane"/>
    <property type="evidence" value="ECO:0007669"/>
    <property type="project" value="TreeGrafter"/>
</dbReference>
<gene>
    <name evidence="15 19" type="primary">ftsH</name>
    <name evidence="19" type="ORF">Apop_120</name>
</gene>
<sequence length="632" mass="69120">MKTSWKTLLLLSLPVIVAGFFLWQGLLEPTTQSLSTNNTNSRMTYGRFLEYLNMGWVNKVDLYDNSHTAIVEAAGPELGNRVQRIKVELPANSPELITKLRESKVDINAHPSKSSGAIWNLIGNLLFPLILLGGLALLLRRSNNSATGPGQAMSFGKSRALFQMEAQTGIVFNDVAGVEEAKEEFQEVVTFLKKPETFTAVGARIPKGVLLLGPPGTGKTLLAKAIAGEARVPFFSISGSEFVEMFVGVGASRVRDLFKKAKENAPCIIFIDEIDAVGRQRGAGIGGGNDEREQTLNQLLTEMDGFEGNTGIIVIAATNRPDVLDSALLRPGRFDRQVVVDVPDFNGRNAILKVHAKNKKLNPNVALEVIARRTPGFSGADLANLLNEAAILTARRRKHSISMNEIDASIDRIVAGMQGTPLIDSTSKRLIAYHEVGHAIISTLLDNHDPVQKVTLIPRGQARGLTWFIPSEDSSLVSKAQIISQITAALGGRAAEQVIFGESEITTGASNDLQQVTSMARQMVTRFGMSTIGPLSLENEDRSPFLGRSINSGTKYSDQIAIDIDHQVYTIIDHCYKTAVKIIQDNRIVMDRLVDVLVEEETVEGSKLRTIIEEYTRLPKKQVYVSHLSQNK</sequence>
<dbReference type="RefSeq" id="YP_009296670.1">
    <property type="nucleotide sequence ID" value="NC_031172.1"/>
</dbReference>
<dbReference type="GO" id="GO:0004176">
    <property type="term" value="F:ATP-dependent peptidase activity"/>
    <property type="evidence" value="ECO:0007669"/>
    <property type="project" value="InterPro"/>
</dbReference>
<dbReference type="InterPro" id="IPR003593">
    <property type="entry name" value="AAA+_ATPase"/>
</dbReference>
<keyword evidence="14 15" id="KW-0472">Membrane</keyword>
<keyword evidence="4 15" id="KW-0645">Protease</keyword>
<proteinExistence type="inferred from homology"/>
<dbReference type="Pfam" id="PF06480">
    <property type="entry name" value="FtsH_ext"/>
    <property type="match status" value="1"/>
</dbReference>
<dbReference type="GO" id="GO:0010304">
    <property type="term" value="P:PSII associated light-harvesting complex II catabolic process"/>
    <property type="evidence" value="ECO:0007669"/>
    <property type="project" value="UniProtKB-ARBA"/>
</dbReference>
<dbReference type="InterPro" id="IPR037219">
    <property type="entry name" value="Peptidase_M41-like"/>
</dbReference>
<reference evidence="19" key="1">
    <citation type="journal article" date="2016" name="BMC Biol.">
        <title>Parallel evolution of highly conserved plastid genome architecture in red seaweeds and seed plants.</title>
        <authorList>
            <person name="Lee J."/>
            <person name="Cho C.H."/>
            <person name="Park S.I."/>
            <person name="Choi J.W."/>
            <person name="Song H.S."/>
            <person name="West J.A."/>
            <person name="Bhattacharya D."/>
            <person name="Yoon H.S."/>
        </authorList>
    </citation>
    <scope>NUCLEOTIDE SEQUENCE</scope>
</reference>
<feature type="active site" evidence="15">
    <location>
        <position position="435"/>
    </location>
</feature>
<feature type="binding site" evidence="15">
    <location>
        <position position="512"/>
    </location>
    <ligand>
        <name>Zn(2+)</name>
        <dbReference type="ChEBI" id="CHEBI:29105"/>
        <note>catalytic</note>
    </ligand>
</feature>
<dbReference type="GO" id="GO:0016887">
    <property type="term" value="F:ATP hydrolysis activity"/>
    <property type="evidence" value="ECO:0007669"/>
    <property type="project" value="UniProtKB-UniRule"/>
</dbReference>
<dbReference type="GO" id="GO:0005886">
    <property type="term" value="C:plasma membrane"/>
    <property type="evidence" value="ECO:0007669"/>
    <property type="project" value="UniProtKB-SubCell"/>
</dbReference>
<dbReference type="SUPFAM" id="SSF52540">
    <property type="entry name" value="P-loop containing nucleoside triphosphate hydrolases"/>
    <property type="match status" value="1"/>
</dbReference>
<keyword evidence="15" id="KW-1003">Cell membrane</keyword>
<keyword evidence="8 15" id="KW-0378">Hydrolase</keyword>
<comment type="similarity">
    <text evidence="15">In the central section; belongs to the AAA ATPase family.</text>
</comment>
<comment type="similarity">
    <text evidence="16">Belongs to the AAA ATPase family.</text>
</comment>
<evidence type="ECO:0000256" key="16">
    <source>
        <dbReference type="RuleBase" id="RU003651"/>
    </source>
</evidence>
<keyword evidence="19" id="KW-0131">Cell cycle</keyword>
<keyword evidence="19" id="KW-0132">Cell division</keyword>
<keyword evidence="5 15" id="KW-0812">Transmembrane</keyword>
<dbReference type="FunFam" id="3.40.50.300:FF:000001">
    <property type="entry name" value="ATP-dependent zinc metalloprotease FtsH"/>
    <property type="match status" value="1"/>
</dbReference>
<evidence type="ECO:0000256" key="3">
    <source>
        <dbReference type="ARBA" id="ARBA00010550"/>
    </source>
</evidence>
<evidence type="ECO:0000256" key="10">
    <source>
        <dbReference type="ARBA" id="ARBA00022840"/>
    </source>
</evidence>
<evidence type="ECO:0000256" key="13">
    <source>
        <dbReference type="ARBA" id="ARBA00023078"/>
    </source>
</evidence>
<dbReference type="Pfam" id="PF00004">
    <property type="entry name" value="AAA"/>
    <property type="match status" value="1"/>
</dbReference>
<feature type="transmembrane region" description="Helical" evidence="15">
    <location>
        <begin position="117"/>
        <end position="139"/>
    </location>
</feature>
<dbReference type="Gene3D" id="1.10.8.60">
    <property type="match status" value="1"/>
</dbReference>
<keyword evidence="19" id="KW-0934">Plastid</keyword>
<keyword evidence="12 15" id="KW-0482">Metalloprotease</keyword>
<evidence type="ECO:0000256" key="8">
    <source>
        <dbReference type="ARBA" id="ARBA00022801"/>
    </source>
</evidence>
<evidence type="ECO:0000256" key="15">
    <source>
        <dbReference type="HAMAP-Rule" id="MF_01458"/>
    </source>
</evidence>
<keyword evidence="7 15" id="KW-0547">Nucleotide-binding</keyword>
<comment type="similarity">
    <text evidence="3">In the N-terminal section; belongs to the AAA ATPase family.</text>
</comment>
<evidence type="ECO:0000313" key="19">
    <source>
        <dbReference type="EMBL" id="AOM65810.1"/>
    </source>
</evidence>
<dbReference type="FunFam" id="1.10.8.60:FF:000001">
    <property type="entry name" value="ATP-dependent zinc metalloprotease FtsH"/>
    <property type="match status" value="1"/>
</dbReference>
<evidence type="ECO:0000256" key="14">
    <source>
        <dbReference type="ARBA" id="ARBA00023136"/>
    </source>
</evidence>
<dbReference type="InterPro" id="IPR005936">
    <property type="entry name" value="FtsH"/>
</dbReference>
<dbReference type="PROSITE" id="PS00674">
    <property type="entry name" value="AAA"/>
    <property type="match status" value="1"/>
</dbReference>
<keyword evidence="10 15" id="KW-0067">ATP-binding</keyword>
<evidence type="ECO:0000256" key="9">
    <source>
        <dbReference type="ARBA" id="ARBA00022833"/>
    </source>
</evidence>
<evidence type="ECO:0000256" key="12">
    <source>
        <dbReference type="ARBA" id="ARBA00023049"/>
    </source>
</evidence>
<protein>
    <recommendedName>
        <fullName evidence="15">ATP-dependent zinc metalloprotease FtsH</fullName>
        <ecNumber evidence="15">3.4.24.-</ecNumber>
    </recommendedName>
</protein>
<keyword evidence="17" id="KW-0732">Signal</keyword>
<evidence type="ECO:0000256" key="5">
    <source>
        <dbReference type="ARBA" id="ARBA00022692"/>
    </source>
</evidence>
<dbReference type="Gene3D" id="3.40.50.300">
    <property type="entry name" value="P-loop containing nucleotide triphosphate hydrolases"/>
    <property type="match status" value="1"/>
</dbReference>
<feature type="binding site" evidence="15">
    <location>
        <position position="438"/>
    </location>
    <ligand>
        <name>Zn(2+)</name>
        <dbReference type="ChEBI" id="CHEBI:29105"/>
        <note>catalytic</note>
    </ligand>
</feature>
<dbReference type="InterPro" id="IPR003959">
    <property type="entry name" value="ATPase_AAA_core"/>
</dbReference>
<dbReference type="EC" id="3.4.24.-" evidence="15"/>
<dbReference type="GeneID" id="29073134"/>
<dbReference type="InterPro" id="IPR011546">
    <property type="entry name" value="Pept_M41_FtsH_extracell"/>
</dbReference>
<comment type="subunit">
    <text evidence="15">Homohexamer.</text>
</comment>
<dbReference type="AlphaFoldDB" id="A0A1C9CBN6"/>
<dbReference type="InterPro" id="IPR003960">
    <property type="entry name" value="ATPase_AAA_CS"/>
</dbReference>
<comment type="function">
    <text evidence="15">Acts as a processive, ATP-dependent zinc metallopeptidase for both cytoplasmic and membrane proteins. Plays a role in the quality control of integral membrane proteins.</text>
</comment>
<dbReference type="PANTHER" id="PTHR23076">
    <property type="entry name" value="METALLOPROTEASE M41 FTSH"/>
    <property type="match status" value="1"/>
</dbReference>
<comment type="subcellular location">
    <subcellularLocation>
        <location evidence="15">Cell membrane</location>
        <topology evidence="15">Multi-pass membrane protein</topology>
        <orientation evidence="15">Cytoplasmic side</orientation>
    </subcellularLocation>
    <subcellularLocation>
        <location evidence="1">Membrane</location>
    </subcellularLocation>
</comment>
<keyword evidence="9 15" id="KW-0862">Zinc</keyword>
<dbReference type="EMBL" id="KX284716">
    <property type="protein sequence ID" value="AOM65810.1"/>
    <property type="molecule type" value="Genomic_DNA"/>
</dbReference>
<keyword evidence="13" id="KW-0793">Thylakoid</keyword>
<evidence type="ECO:0000256" key="4">
    <source>
        <dbReference type="ARBA" id="ARBA00022670"/>
    </source>
</evidence>